<dbReference type="KEGG" id="pno:SNOG_01400"/>
<dbReference type="OMA" id="ACSTQWT"/>
<gene>
    <name evidence="4" type="ORF">JI435_014000</name>
</gene>
<feature type="transmembrane region" description="Helical" evidence="2">
    <location>
        <begin position="304"/>
        <end position="322"/>
    </location>
</feature>
<keyword evidence="2" id="KW-0472">Membrane</keyword>
<keyword evidence="5" id="KW-1185">Reference proteome</keyword>
<evidence type="ECO:0000256" key="2">
    <source>
        <dbReference type="SAM" id="Phobius"/>
    </source>
</evidence>
<evidence type="ECO:0000313" key="4">
    <source>
        <dbReference type="EMBL" id="QRC96484.1"/>
    </source>
</evidence>
<feature type="compositionally biased region" description="Pro residues" evidence="1">
    <location>
        <begin position="499"/>
        <end position="514"/>
    </location>
</feature>
<keyword evidence="3" id="KW-0732">Signal</keyword>
<dbReference type="OrthoDB" id="3795566at2759"/>
<proteinExistence type="predicted"/>
<dbReference type="Proteomes" id="UP000663193">
    <property type="component" value="Chromosome 6"/>
</dbReference>
<feature type="signal peptide" evidence="3">
    <location>
        <begin position="1"/>
        <end position="19"/>
    </location>
</feature>
<feature type="transmembrane region" description="Helical" evidence="2">
    <location>
        <begin position="269"/>
        <end position="292"/>
    </location>
</feature>
<evidence type="ECO:0000313" key="5">
    <source>
        <dbReference type="Proteomes" id="UP000663193"/>
    </source>
</evidence>
<feature type="compositionally biased region" description="Polar residues" evidence="1">
    <location>
        <begin position="445"/>
        <end position="460"/>
    </location>
</feature>
<feature type="chain" id="PRO_5034264652" description="Mid2 domain-containing protein" evidence="3">
    <location>
        <begin position="20"/>
        <end position="553"/>
    </location>
</feature>
<sequence>MAPLCAFVALLSFFSAASAQLDSSDYDDYESSSTSTSAFWTLTTRYAAFATTSVYTRGNGATTTYTFTDELRTIKSSVTPTATPTSTLRSDRGYGGLEVVYQYYGQEAVAATDLEPEYGDAGYSSTTRSSVTTTVSYRMPVTMTAPASCPTQFTVSTTASVTVPSLVQDQIKPTSTVDGSTTTYGSTTYIEQTWYLSANAAPFTSSSDYYYRYYIRSCSTPPGARSTSSYYYGGGGSSGGSNDDDSNSSSSRYSCYRYSYYCGTPLRTWIIVIASVIPGLFLLGFLESWFWFRRLMIGKSAMRFGTVCWILISLLVLCFTRMQDARSKEDQKILQEKWKNMGSGAAFKAWWKWGFRHKYPVEHLGQFSKLTVGVVPEGQPIHPAMAQTPPGFMPGPPPGAPGAPGQVYYYGPPPPGWVPTPDGQGFMPPQGYMYAPPQQAGYYGSNVSKEGTAVSTSPVSQHPAMAQQPQGQAVSPLSTSPAPPQAPQPVYNAHSAAPIPAPSPPPQGPVPAAPAPQASSNVSEAPANPAPRDASAPQLPPLKNDQNDRSLYE</sequence>
<protein>
    <recommendedName>
        <fullName evidence="6">Mid2 domain-containing protein</fullName>
    </recommendedName>
</protein>
<keyword evidence="2" id="KW-0812">Transmembrane</keyword>
<dbReference type="RefSeq" id="XP_001792040.1">
    <property type="nucleotide sequence ID" value="XM_001791988.1"/>
</dbReference>
<feature type="region of interest" description="Disordered" evidence="1">
    <location>
        <begin position="444"/>
        <end position="553"/>
    </location>
</feature>
<organism evidence="4 5">
    <name type="scientific">Phaeosphaeria nodorum (strain SN15 / ATCC MYA-4574 / FGSC 10173)</name>
    <name type="common">Glume blotch fungus</name>
    <name type="synonym">Parastagonospora nodorum</name>
    <dbReference type="NCBI Taxonomy" id="321614"/>
    <lineage>
        <taxon>Eukaryota</taxon>
        <taxon>Fungi</taxon>
        <taxon>Dikarya</taxon>
        <taxon>Ascomycota</taxon>
        <taxon>Pezizomycotina</taxon>
        <taxon>Dothideomycetes</taxon>
        <taxon>Pleosporomycetidae</taxon>
        <taxon>Pleosporales</taxon>
        <taxon>Pleosporineae</taxon>
        <taxon>Phaeosphaeriaceae</taxon>
        <taxon>Parastagonospora</taxon>
    </lineage>
</organism>
<dbReference type="EMBL" id="CP069028">
    <property type="protein sequence ID" value="QRC96484.1"/>
    <property type="molecule type" value="Genomic_DNA"/>
</dbReference>
<keyword evidence="2" id="KW-1133">Transmembrane helix</keyword>
<evidence type="ECO:0000256" key="3">
    <source>
        <dbReference type="SAM" id="SignalP"/>
    </source>
</evidence>
<evidence type="ECO:0000256" key="1">
    <source>
        <dbReference type="SAM" id="MobiDB-lite"/>
    </source>
</evidence>
<feature type="compositionally biased region" description="Polar residues" evidence="1">
    <location>
        <begin position="467"/>
        <end position="480"/>
    </location>
</feature>
<dbReference type="VEuPathDB" id="FungiDB:JI435_014000"/>
<name>A0A7U2F4Q6_PHANO</name>
<reference evidence="5" key="1">
    <citation type="journal article" date="2021" name="BMC Genomics">
        <title>Chromosome-level genome assembly and manually-curated proteome of model necrotroph Parastagonospora nodorum Sn15 reveals a genome-wide trove of candidate effector homologs, and redundancy of virulence-related functions within an accessory chromosome.</title>
        <authorList>
            <person name="Bertazzoni S."/>
            <person name="Jones D.A.B."/>
            <person name="Phan H.T."/>
            <person name="Tan K.-C."/>
            <person name="Hane J.K."/>
        </authorList>
    </citation>
    <scope>NUCLEOTIDE SEQUENCE [LARGE SCALE GENOMIC DNA]</scope>
    <source>
        <strain evidence="5">SN15 / ATCC MYA-4574 / FGSC 10173)</strain>
    </source>
</reference>
<evidence type="ECO:0008006" key="6">
    <source>
        <dbReference type="Google" id="ProtNLM"/>
    </source>
</evidence>
<accession>A0A7U2F4Q6</accession>
<dbReference type="AlphaFoldDB" id="A0A7U2F4Q6"/>